<accession>R4YXY2</accession>
<dbReference type="OrthoDB" id="9768004at2"/>
<dbReference type="PANTHER" id="PTHR23150:SF19">
    <property type="entry name" value="FORMYLGLYCINE-GENERATING ENZYME"/>
    <property type="match status" value="1"/>
</dbReference>
<dbReference type="GO" id="GO:0120147">
    <property type="term" value="F:formylglycine-generating oxidase activity"/>
    <property type="evidence" value="ECO:0007669"/>
    <property type="project" value="TreeGrafter"/>
</dbReference>
<keyword evidence="4" id="KW-1185">Reference proteome</keyword>
<dbReference type="Proteomes" id="UP000018291">
    <property type="component" value="Unassembled WGS sequence"/>
</dbReference>
<name>R4YXY2_9ACTN</name>
<feature type="region of interest" description="Disordered" evidence="1">
    <location>
        <begin position="1"/>
        <end position="46"/>
    </location>
</feature>
<dbReference type="eggNOG" id="COG1262">
    <property type="taxonomic scope" value="Bacteria"/>
</dbReference>
<gene>
    <name evidence="3" type="ORF">BN381_180032</name>
</gene>
<evidence type="ECO:0000256" key="1">
    <source>
        <dbReference type="SAM" id="MobiDB-lite"/>
    </source>
</evidence>
<protein>
    <recommendedName>
        <fullName evidence="2">Sulfatase-modifying factor enzyme-like domain-containing protein</fullName>
    </recommendedName>
</protein>
<evidence type="ECO:0000313" key="4">
    <source>
        <dbReference type="Proteomes" id="UP000018291"/>
    </source>
</evidence>
<reference evidence="3 4" key="1">
    <citation type="journal article" date="2013" name="ISME J.">
        <title>Metabolic model for the filamentous 'Candidatus Microthrix parvicella' based on genomic and metagenomic analyses.</title>
        <authorList>
            <person name="Jon McIlroy S."/>
            <person name="Kristiansen R."/>
            <person name="Albertsen M."/>
            <person name="Michael Karst S."/>
            <person name="Rossetti S."/>
            <person name="Lund Nielsen J."/>
            <person name="Tandoi V."/>
            <person name="James Seviour R."/>
            <person name="Nielsen P.H."/>
        </authorList>
    </citation>
    <scope>NUCLEOTIDE SEQUENCE [LARGE SCALE GENOMIC DNA]</scope>
    <source>
        <strain evidence="3 4">RN1</strain>
    </source>
</reference>
<feature type="domain" description="Sulfatase-modifying factor enzyme-like" evidence="2">
    <location>
        <begin position="47"/>
        <end position="323"/>
    </location>
</feature>
<dbReference type="STRING" id="1229780.BN381_180032"/>
<dbReference type="Pfam" id="PF03781">
    <property type="entry name" value="FGE-sulfatase"/>
    <property type="match status" value="1"/>
</dbReference>
<organism evidence="3 4">
    <name type="scientific">Candidatus Neomicrothrix parvicella RN1</name>
    <dbReference type="NCBI Taxonomy" id="1229780"/>
    <lineage>
        <taxon>Bacteria</taxon>
        <taxon>Bacillati</taxon>
        <taxon>Actinomycetota</taxon>
        <taxon>Acidimicrobiia</taxon>
        <taxon>Acidimicrobiales</taxon>
        <taxon>Microthrixaceae</taxon>
        <taxon>Candidatus Neomicrothrix</taxon>
    </lineage>
</organism>
<dbReference type="Gene3D" id="3.90.1580.10">
    <property type="entry name" value="paralog of FGE (formylglycine-generating enzyme)"/>
    <property type="match status" value="1"/>
</dbReference>
<dbReference type="InterPro" id="IPR042095">
    <property type="entry name" value="SUMF_sf"/>
</dbReference>
<comment type="caution">
    <text evidence="3">The sequence shown here is derived from an EMBL/GenBank/DDBJ whole genome shotgun (WGS) entry which is preliminary data.</text>
</comment>
<dbReference type="SUPFAM" id="SSF56436">
    <property type="entry name" value="C-type lectin-like"/>
    <property type="match status" value="1"/>
</dbReference>
<dbReference type="InterPro" id="IPR005532">
    <property type="entry name" value="SUMF_dom"/>
</dbReference>
<dbReference type="AlphaFoldDB" id="R4YXY2"/>
<dbReference type="InterPro" id="IPR016187">
    <property type="entry name" value="CTDL_fold"/>
</dbReference>
<proteinExistence type="predicted"/>
<evidence type="ECO:0000259" key="2">
    <source>
        <dbReference type="Pfam" id="PF03781"/>
    </source>
</evidence>
<sequence length="327" mass="34877">MHSDDQPCCAPERPTGPGALPATVEPSAAGAGPEPQVGSQSDPVEFDFVDIPGGEFTMGTNDPNGYPSDGEGPEHTVALSPFAIARTTVTNDQFQAFIAATGHQSTADRFGNSFVFGGLLPDDFPPTRGVAAAPWWREVDGANWRHPEGPHSDVADRGGHPVVHVSWEDAAAFCDWSGTTLPTEAQWERAARGGRSGSHFPWGDDLEPNGEHRMNVFQGDFPGGNTGADGWIGTSPADHFPPNGFGLHQMTGNVWEWCLDWFALLTYNRRAAVDPAGPPAGSARVMRGGSYLCHESYCWRYRVDARSANQTDSTAGNIGFRVVAGAG</sequence>
<dbReference type="PANTHER" id="PTHR23150">
    <property type="entry name" value="SULFATASE MODIFYING FACTOR 1, 2"/>
    <property type="match status" value="1"/>
</dbReference>
<dbReference type="HOGENOM" id="CLU_012431_4_2_11"/>
<evidence type="ECO:0000313" key="3">
    <source>
        <dbReference type="EMBL" id="CCM63155.1"/>
    </source>
</evidence>
<dbReference type="EMBL" id="CANL01000010">
    <property type="protein sequence ID" value="CCM63155.1"/>
    <property type="molecule type" value="Genomic_DNA"/>
</dbReference>
<dbReference type="InterPro" id="IPR051043">
    <property type="entry name" value="Sulfatase_Mod_Factor_Kinase"/>
</dbReference>